<protein>
    <submittedName>
        <fullName evidence="6">Extracellular solute-binding protein</fullName>
    </submittedName>
</protein>
<dbReference type="PANTHER" id="PTHR43649">
    <property type="entry name" value="ARABINOSE-BINDING PROTEIN-RELATED"/>
    <property type="match status" value="1"/>
</dbReference>
<dbReference type="PANTHER" id="PTHR43649:SF31">
    <property type="entry name" value="SN-GLYCEROL-3-PHOSPHATE-BINDING PERIPLASMIC PROTEIN UGPB"/>
    <property type="match status" value="1"/>
</dbReference>
<sequence>MRNLNKIGLAVMFALLLSSCQVDRDEPENLKILMNMDDQYYRMLYGGDMFESKYPDIEVTYIRDGDYISQDQNYEANLLKLIEKEKPDIIISFLYANLIEAGVLKDLSPYIRKDNFDLDALHPIVIRYLKSTSSDNELYGLAPQFSSSALYYNRSLFLENGISIPSEGMTWSEVFALARRIPLQDNNGIELFGYHNGYSDLLAYMNAISGNLKQWDTRTNRMTINTESWNNTLQPLISAIQSGHLPYMPPGSDSQNPKFDGETMFIEGKAAMFVAGPGLIQKLSQAPFEWGILKLPLNSDHSTTASIAVQPIYAMYRHAENENTAWKYIRFMNSDETARARSLSVSDLMSRTVYSKERNGVSLEPFQPTDILPPTPLWQNIKLTPLYYFEHVTPIVNQELDDVIQNKQTLDEALQAIQEQGQAKLNEGLAAVDKGDD</sequence>
<dbReference type="PROSITE" id="PS51257">
    <property type="entry name" value="PROKAR_LIPOPROTEIN"/>
    <property type="match status" value="1"/>
</dbReference>
<evidence type="ECO:0000256" key="5">
    <source>
        <dbReference type="SAM" id="SignalP"/>
    </source>
</evidence>
<keyword evidence="4 5" id="KW-0732">Signal</keyword>
<accession>A0A7G5C2V4</accession>
<evidence type="ECO:0000256" key="2">
    <source>
        <dbReference type="ARBA" id="ARBA00008520"/>
    </source>
</evidence>
<organism evidence="6 7">
    <name type="scientific">Cohnella cholangitidis</name>
    <dbReference type="NCBI Taxonomy" id="2598458"/>
    <lineage>
        <taxon>Bacteria</taxon>
        <taxon>Bacillati</taxon>
        <taxon>Bacillota</taxon>
        <taxon>Bacilli</taxon>
        <taxon>Bacillales</taxon>
        <taxon>Paenibacillaceae</taxon>
        <taxon>Cohnella</taxon>
    </lineage>
</organism>
<dbReference type="AlphaFoldDB" id="A0A7G5C2V4"/>
<feature type="signal peptide" evidence="5">
    <location>
        <begin position="1"/>
        <end position="24"/>
    </location>
</feature>
<proteinExistence type="inferred from homology"/>
<name>A0A7G5C2V4_9BACL</name>
<dbReference type="GO" id="GO:0030313">
    <property type="term" value="C:cell envelope"/>
    <property type="evidence" value="ECO:0007669"/>
    <property type="project" value="UniProtKB-SubCell"/>
</dbReference>
<dbReference type="RefSeq" id="WP_182299773.1">
    <property type="nucleotide sequence ID" value="NZ_CP041969.1"/>
</dbReference>
<reference evidence="6 7" key="1">
    <citation type="submission" date="2019-07" db="EMBL/GenBank/DDBJ databases">
        <authorList>
            <person name="Kim J.K."/>
            <person name="Cheong H.-M."/>
            <person name="Choi Y."/>
            <person name="Hwang K.J."/>
            <person name="Lee S."/>
            <person name="Choi C."/>
        </authorList>
    </citation>
    <scope>NUCLEOTIDE SEQUENCE [LARGE SCALE GENOMIC DNA]</scope>
    <source>
        <strain evidence="6 7">KS 22</strain>
    </source>
</reference>
<comment type="similarity">
    <text evidence="2">Belongs to the bacterial solute-binding protein 1 family.</text>
</comment>
<evidence type="ECO:0000256" key="1">
    <source>
        <dbReference type="ARBA" id="ARBA00004196"/>
    </source>
</evidence>
<feature type="chain" id="PRO_5039005768" evidence="5">
    <location>
        <begin position="25"/>
        <end position="437"/>
    </location>
</feature>
<keyword evidence="3" id="KW-0813">Transport</keyword>
<comment type="subcellular location">
    <subcellularLocation>
        <location evidence="1">Cell envelope</location>
    </subcellularLocation>
</comment>
<dbReference type="Gene3D" id="3.40.190.10">
    <property type="entry name" value="Periplasmic binding protein-like II"/>
    <property type="match status" value="1"/>
</dbReference>
<gene>
    <name evidence="6" type="ORF">FPL14_21915</name>
</gene>
<dbReference type="InterPro" id="IPR006059">
    <property type="entry name" value="SBP"/>
</dbReference>
<dbReference type="EMBL" id="CP041969">
    <property type="protein sequence ID" value="QMV43538.1"/>
    <property type="molecule type" value="Genomic_DNA"/>
</dbReference>
<evidence type="ECO:0000256" key="4">
    <source>
        <dbReference type="ARBA" id="ARBA00022729"/>
    </source>
</evidence>
<dbReference type="InterPro" id="IPR050490">
    <property type="entry name" value="Bact_solute-bd_prot1"/>
</dbReference>
<dbReference type="Pfam" id="PF01547">
    <property type="entry name" value="SBP_bac_1"/>
    <property type="match status" value="1"/>
</dbReference>
<evidence type="ECO:0000313" key="6">
    <source>
        <dbReference type="EMBL" id="QMV43538.1"/>
    </source>
</evidence>
<evidence type="ECO:0000313" key="7">
    <source>
        <dbReference type="Proteomes" id="UP000515679"/>
    </source>
</evidence>
<dbReference type="KEGG" id="cchl:FPL14_21915"/>
<evidence type="ECO:0000256" key="3">
    <source>
        <dbReference type="ARBA" id="ARBA00022448"/>
    </source>
</evidence>
<keyword evidence="7" id="KW-1185">Reference proteome</keyword>
<dbReference type="SUPFAM" id="SSF53850">
    <property type="entry name" value="Periplasmic binding protein-like II"/>
    <property type="match status" value="1"/>
</dbReference>
<dbReference type="Proteomes" id="UP000515679">
    <property type="component" value="Chromosome"/>
</dbReference>